<proteinExistence type="predicted"/>
<evidence type="ECO:0000313" key="1">
    <source>
        <dbReference type="EMBL" id="MBX20251.1"/>
    </source>
</evidence>
<dbReference type="EMBL" id="GGEC01039767">
    <property type="protein sequence ID" value="MBX20251.1"/>
    <property type="molecule type" value="Transcribed_RNA"/>
</dbReference>
<sequence length="118" mass="13472">MNVECTYCKLPSFMRLFLAVYNCQMILACQTSKLSKRKLLMFLCCQGKLSHHMKSGVLNWKTPSQELVHLSLLVKTVIYSKYSCIFGSVVVIYTSGLDAYVEDIGFIISENILQMIRC</sequence>
<protein>
    <submittedName>
        <fullName evidence="1">tRNA pseudouridine38/39 synthase</fullName>
    </submittedName>
</protein>
<accession>A0A2P2LQK1</accession>
<reference evidence="1" key="1">
    <citation type="submission" date="2018-02" db="EMBL/GenBank/DDBJ databases">
        <title>Rhizophora mucronata_Transcriptome.</title>
        <authorList>
            <person name="Meera S.P."/>
            <person name="Sreeshan A."/>
            <person name="Augustine A."/>
        </authorList>
    </citation>
    <scope>NUCLEOTIDE SEQUENCE</scope>
    <source>
        <tissue evidence="1">Leaf</tissue>
    </source>
</reference>
<name>A0A2P2LQK1_RHIMU</name>
<dbReference type="AlphaFoldDB" id="A0A2P2LQK1"/>
<organism evidence="1">
    <name type="scientific">Rhizophora mucronata</name>
    <name type="common">Asiatic mangrove</name>
    <dbReference type="NCBI Taxonomy" id="61149"/>
    <lineage>
        <taxon>Eukaryota</taxon>
        <taxon>Viridiplantae</taxon>
        <taxon>Streptophyta</taxon>
        <taxon>Embryophyta</taxon>
        <taxon>Tracheophyta</taxon>
        <taxon>Spermatophyta</taxon>
        <taxon>Magnoliopsida</taxon>
        <taxon>eudicotyledons</taxon>
        <taxon>Gunneridae</taxon>
        <taxon>Pentapetalae</taxon>
        <taxon>rosids</taxon>
        <taxon>fabids</taxon>
        <taxon>Malpighiales</taxon>
        <taxon>Rhizophoraceae</taxon>
        <taxon>Rhizophora</taxon>
    </lineage>
</organism>